<keyword evidence="2" id="KW-1015">Disulfide bond</keyword>
<dbReference type="InterPro" id="IPR054019">
    <property type="entry name" value="CFP_TSR_C"/>
</dbReference>
<keyword evidence="7" id="KW-1185">Reference proteome</keyword>
<dbReference type="SMART" id="SM00209">
    <property type="entry name" value="TSP1"/>
    <property type="match status" value="2"/>
</dbReference>
<dbReference type="Gene3D" id="2.20.100.10">
    <property type="entry name" value="Thrombospondin type-1 (TSP1) repeat"/>
    <property type="match status" value="1"/>
</dbReference>
<evidence type="ECO:0000313" key="7">
    <source>
        <dbReference type="Proteomes" id="UP001460270"/>
    </source>
</evidence>
<feature type="signal peptide" evidence="4">
    <location>
        <begin position="1"/>
        <end position="21"/>
    </location>
</feature>
<dbReference type="PROSITE" id="PS50092">
    <property type="entry name" value="TSP1"/>
    <property type="match status" value="3"/>
</dbReference>
<accession>A0AAW0MHA4</accession>
<dbReference type="EMBL" id="JBBPFD010000693">
    <property type="protein sequence ID" value="KAK7877414.1"/>
    <property type="molecule type" value="Genomic_DNA"/>
</dbReference>
<dbReference type="SUPFAM" id="SSF82895">
    <property type="entry name" value="TSP-1 type 1 repeat"/>
    <property type="match status" value="1"/>
</dbReference>
<dbReference type="InterPro" id="IPR001763">
    <property type="entry name" value="Rhodanese-like_dom"/>
</dbReference>
<dbReference type="Proteomes" id="UP001460270">
    <property type="component" value="Unassembled WGS sequence"/>
</dbReference>
<dbReference type="PRINTS" id="PR01705">
    <property type="entry name" value="TSP1REPEAT"/>
</dbReference>
<dbReference type="PANTHER" id="PTHR22906">
    <property type="entry name" value="PROPERDIN"/>
    <property type="match status" value="1"/>
</dbReference>
<dbReference type="AlphaFoldDB" id="A0AAW0MHA4"/>
<dbReference type="InterPro" id="IPR036383">
    <property type="entry name" value="TSP1_rpt_sf"/>
</dbReference>
<dbReference type="InterPro" id="IPR052065">
    <property type="entry name" value="Compl_asym_regulator"/>
</dbReference>
<evidence type="ECO:0000256" key="4">
    <source>
        <dbReference type="SAM" id="SignalP"/>
    </source>
</evidence>
<comment type="caution">
    <text evidence="6">The sequence shown here is derived from an EMBL/GenBank/DDBJ whole genome shotgun (WGS) entry which is preliminary data.</text>
</comment>
<dbReference type="Pfam" id="PF18487">
    <property type="entry name" value="TSR"/>
    <property type="match status" value="1"/>
</dbReference>
<dbReference type="InterPro" id="IPR049536">
    <property type="entry name" value="CFP_TSR-0"/>
</dbReference>
<keyword evidence="1" id="KW-0677">Repeat</keyword>
<reference evidence="7" key="1">
    <citation type="submission" date="2024-04" db="EMBL/GenBank/DDBJ databases">
        <title>Salinicola lusitanus LLJ914,a marine bacterium isolated from the Okinawa Trough.</title>
        <authorList>
            <person name="Li J."/>
        </authorList>
    </citation>
    <scope>NUCLEOTIDE SEQUENCE [LARGE SCALE GENOMIC DNA]</scope>
</reference>
<organism evidence="6 7">
    <name type="scientific">Mugilogobius chulae</name>
    <name type="common">yellowstripe goby</name>
    <dbReference type="NCBI Taxonomy" id="88201"/>
    <lineage>
        <taxon>Eukaryota</taxon>
        <taxon>Metazoa</taxon>
        <taxon>Chordata</taxon>
        <taxon>Craniata</taxon>
        <taxon>Vertebrata</taxon>
        <taxon>Euteleostomi</taxon>
        <taxon>Actinopterygii</taxon>
        <taxon>Neopterygii</taxon>
        <taxon>Teleostei</taxon>
        <taxon>Neoteleostei</taxon>
        <taxon>Acanthomorphata</taxon>
        <taxon>Gobiaria</taxon>
        <taxon>Gobiiformes</taxon>
        <taxon>Gobioidei</taxon>
        <taxon>Gobiidae</taxon>
        <taxon>Gobionellinae</taxon>
        <taxon>Mugilogobius</taxon>
    </lineage>
</organism>
<evidence type="ECO:0000313" key="6">
    <source>
        <dbReference type="EMBL" id="KAK7877414.1"/>
    </source>
</evidence>
<dbReference type="PROSITE" id="PS50206">
    <property type="entry name" value="RHODANESE_3"/>
    <property type="match status" value="1"/>
</dbReference>
<protein>
    <recommendedName>
        <fullName evidence="5">Rhodanese domain-containing protein</fullName>
    </recommendedName>
</protein>
<dbReference type="InterPro" id="IPR000884">
    <property type="entry name" value="TSP1_rpt"/>
</dbReference>
<proteinExistence type="predicted"/>
<gene>
    <name evidence="6" type="ORF">WMY93_031877</name>
</gene>
<keyword evidence="4" id="KW-0732">Signal</keyword>
<evidence type="ECO:0000256" key="1">
    <source>
        <dbReference type="ARBA" id="ARBA00022737"/>
    </source>
</evidence>
<feature type="chain" id="PRO_5043799514" description="Rhodanese domain-containing protein" evidence="4">
    <location>
        <begin position="22"/>
        <end position="492"/>
    </location>
</feature>
<evidence type="ECO:0000256" key="2">
    <source>
        <dbReference type="ARBA" id="ARBA00023157"/>
    </source>
</evidence>
<dbReference type="Pfam" id="PF22195">
    <property type="entry name" value="TSP1_CFP_C"/>
    <property type="match status" value="1"/>
</dbReference>
<feature type="region of interest" description="Disordered" evidence="3">
    <location>
        <begin position="472"/>
        <end position="492"/>
    </location>
</feature>
<dbReference type="PANTHER" id="PTHR22906:SF21">
    <property type="entry name" value="SEMA DOMAIN-CONTAINING PROTEIN"/>
    <property type="match status" value="1"/>
</dbReference>
<evidence type="ECO:0000259" key="5">
    <source>
        <dbReference type="PROSITE" id="PS50206"/>
    </source>
</evidence>
<dbReference type="Pfam" id="PF00090">
    <property type="entry name" value="TSP_1"/>
    <property type="match status" value="3"/>
</dbReference>
<sequence>MEVFRSSLLLLLLLHLHTSDGVRCFSQFVPSSLSCEGDIGEVDKDACCLNHKSGYRTEDGECHSCSSPTWSNWSEWSQCTTLCGRGRRWSQWSPWSPCSVSCGEGGVMKRTRKCSERPECALACTGATEETKECEVTTCPMVPPGNGCLGDGVQTQPCSELPHCAVDGGWGSWSDLGPAPCRVGWGSSSASDHVTSPPLSMEDATVRARAPGAPSARAPVQCPASGRAGLSGPTAPGHVHLMEEWLHTGPGTESALTQAEVTRVRGPLRRRAPVLVSATARCTVRGVLVLLLSLSGHLWAGCSGVHPLLRQPCPQTRWPGLPRRQQTLPDVQHQPVLSSGWSVVGVVVLGPCLEVFDPTYNLRCEPTGGSQSRERICLHRALGGAACPAGPLSETRVCYDVSGCYVKGQWAGWEPWSQCIPPCGDRSKRSRKTKCQPDFKNYSPTIGRKDEPATFLGSRWWTVGLRPLERDRTVSTPRPASDVIAPPRIHAR</sequence>
<dbReference type="PROSITE" id="PS51257">
    <property type="entry name" value="PROKAR_LIPOPROTEIN"/>
    <property type="match status" value="1"/>
</dbReference>
<name>A0AAW0MHA4_9GOBI</name>
<feature type="domain" description="Rhodanese" evidence="5">
    <location>
        <begin position="166"/>
        <end position="182"/>
    </location>
</feature>
<evidence type="ECO:0000256" key="3">
    <source>
        <dbReference type="SAM" id="MobiDB-lite"/>
    </source>
</evidence>